<dbReference type="PANTHER" id="PTHR43124:SF3">
    <property type="entry name" value="CHLORAMPHENICOL EFFLUX PUMP RV0191"/>
    <property type="match status" value="1"/>
</dbReference>
<dbReference type="PATRIC" id="fig|452.5.peg.2539"/>
<dbReference type="InterPro" id="IPR011701">
    <property type="entry name" value="MFS"/>
</dbReference>
<keyword evidence="3 6" id="KW-0812">Transmembrane</keyword>
<feature type="transmembrane region" description="Helical" evidence="6">
    <location>
        <begin position="166"/>
        <end position="188"/>
    </location>
</feature>
<evidence type="ECO:0000256" key="1">
    <source>
        <dbReference type="ARBA" id="ARBA00004651"/>
    </source>
</evidence>
<dbReference type="GO" id="GO:0005886">
    <property type="term" value="C:plasma membrane"/>
    <property type="evidence" value="ECO:0007669"/>
    <property type="project" value="UniProtKB-SubCell"/>
</dbReference>
<reference evidence="8 9" key="1">
    <citation type="submission" date="2015-11" db="EMBL/GenBank/DDBJ databases">
        <title>Genomic analysis of 38 Legionella species identifies large and diverse effector repertoires.</title>
        <authorList>
            <person name="Burstein D."/>
            <person name="Amaro F."/>
            <person name="Zusman T."/>
            <person name="Lifshitz Z."/>
            <person name="Cohen O."/>
            <person name="Gilbert J.A."/>
            <person name="Pupko T."/>
            <person name="Shuman H.A."/>
            <person name="Segal G."/>
        </authorList>
    </citation>
    <scope>NUCLEOTIDE SEQUENCE [LARGE SCALE GENOMIC DNA]</scope>
    <source>
        <strain evidence="8 9">Mt.St.Helens-9</strain>
    </source>
</reference>
<comment type="subcellular location">
    <subcellularLocation>
        <location evidence="1">Cell membrane</location>
        <topology evidence="1">Multi-pass membrane protein</topology>
    </subcellularLocation>
</comment>
<feature type="transmembrane region" description="Helical" evidence="6">
    <location>
        <begin position="274"/>
        <end position="295"/>
    </location>
</feature>
<keyword evidence="4 6" id="KW-1133">Transmembrane helix</keyword>
<evidence type="ECO:0000256" key="5">
    <source>
        <dbReference type="ARBA" id="ARBA00023136"/>
    </source>
</evidence>
<feature type="domain" description="Major facilitator superfamily (MFS) profile" evidence="7">
    <location>
        <begin position="8"/>
        <end position="398"/>
    </location>
</feature>
<dbReference type="InterPro" id="IPR020846">
    <property type="entry name" value="MFS_dom"/>
</dbReference>
<sequence length="402" mass="43842">MPISRLAAWVIWTTASIFYAYQYILRVMPNIMLQDFIQQFHIDSTIFGQFSGVYYIGYALMHLPLGILLDRYGPKKIMTACILLSVIGLLPVLFAEHWIYPVIGRLLIGMGSSAAILGIFKIIRMTFTEKQFTRMLSLSVTIGLIGAIYGGGPVSALTESLGYKNVVQIFIGFGLILAGMTYFIIPDLEQKRTESVLSDLKSVLMNKKVIMICLLAGLMVGPLEGFADVWGAAFLQKIYGFSHENSSYLTSMIFVGMCFGAPVLSYIGEKTGNYLAVIGAAGAFMMFCFLVLISGQLTSHSMVASFLLIGTCSAYQILAIYKASTYVPEQVAGLTTAVANMIIMSFGYAFHSLIGLVVNHFGGTTVSKAFIYGISIIPIGLGIAVLGFLALLYKERNKMIAA</sequence>
<proteinExistence type="predicted"/>
<feature type="transmembrane region" description="Helical" evidence="6">
    <location>
        <begin position="135"/>
        <end position="154"/>
    </location>
</feature>
<dbReference type="EMBL" id="LNYX01000031">
    <property type="protein sequence ID" value="KTD61672.1"/>
    <property type="molecule type" value="Genomic_DNA"/>
</dbReference>
<name>A0A0W0YXV1_LEGSP</name>
<evidence type="ECO:0000313" key="8">
    <source>
        <dbReference type="EMBL" id="KTD61672.1"/>
    </source>
</evidence>
<gene>
    <name evidence="8" type="ORF">Lspi_2302</name>
</gene>
<organism evidence="8 9">
    <name type="scientific">Legionella spiritensis</name>
    <dbReference type="NCBI Taxonomy" id="452"/>
    <lineage>
        <taxon>Bacteria</taxon>
        <taxon>Pseudomonadati</taxon>
        <taxon>Pseudomonadota</taxon>
        <taxon>Gammaproteobacteria</taxon>
        <taxon>Legionellales</taxon>
        <taxon>Legionellaceae</taxon>
        <taxon>Legionella</taxon>
    </lineage>
</organism>
<comment type="caution">
    <text evidence="8">The sequence shown here is derived from an EMBL/GenBank/DDBJ whole genome shotgun (WGS) entry which is preliminary data.</text>
</comment>
<dbReference type="Pfam" id="PF07690">
    <property type="entry name" value="MFS_1"/>
    <property type="match status" value="1"/>
</dbReference>
<feature type="transmembrane region" description="Helical" evidence="6">
    <location>
        <begin position="46"/>
        <end position="69"/>
    </location>
</feature>
<feature type="transmembrane region" description="Helical" evidence="6">
    <location>
        <begin position="81"/>
        <end position="100"/>
    </location>
</feature>
<dbReference type="SUPFAM" id="SSF103473">
    <property type="entry name" value="MFS general substrate transporter"/>
    <property type="match status" value="1"/>
</dbReference>
<dbReference type="Proteomes" id="UP000054877">
    <property type="component" value="Unassembled WGS sequence"/>
</dbReference>
<dbReference type="RefSeq" id="WP_058484208.1">
    <property type="nucleotide sequence ID" value="NZ_CAAAII010000001.1"/>
</dbReference>
<dbReference type="GO" id="GO:0022857">
    <property type="term" value="F:transmembrane transporter activity"/>
    <property type="evidence" value="ECO:0007669"/>
    <property type="project" value="InterPro"/>
</dbReference>
<feature type="transmembrane region" description="Helical" evidence="6">
    <location>
        <begin position="333"/>
        <end position="358"/>
    </location>
</feature>
<dbReference type="AlphaFoldDB" id="A0A0W0YXV1"/>
<dbReference type="PANTHER" id="PTHR43124">
    <property type="entry name" value="PURINE EFFLUX PUMP PBUE"/>
    <property type="match status" value="1"/>
</dbReference>
<feature type="transmembrane region" description="Helical" evidence="6">
    <location>
        <begin position="370"/>
        <end position="393"/>
    </location>
</feature>
<feature type="transmembrane region" description="Helical" evidence="6">
    <location>
        <begin position="247"/>
        <end position="267"/>
    </location>
</feature>
<evidence type="ECO:0000256" key="2">
    <source>
        <dbReference type="ARBA" id="ARBA00022475"/>
    </source>
</evidence>
<keyword evidence="9" id="KW-1185">Reference proteome</keyword>
<accession>A0A0W0YXV1</accession>
<feature type="transmembrane region" description="Helical" evidence="6">
    <location>
        <begin position="209"/>
        <end position="227"/>
    </location>
</feature>
<evidence type="ECO:0000259" key="7">
    <source>
        <dbReference type="PROSITE" id="PS50850"/>
    </source>
</evidence>
<dbReference type="PROSITE" id="PS50850">
    <property type="entry name" value="MFS"/>
    <property type="match status" value="1"/>
</dbReference>
<evidence type="ECO:0000256" key="3">
    <source>
        <dbReference type="ARBA" id="ARBA00022692"/>
    </source>
</evidence>
<dbReference type="Gene3D" id="1.20.1250.20">
    <property type="entry name" value="MFS general substrate transporter like domains"/>
    <property type="match status" value="2"/>
</dbReference>
<keyword evidence="2" id="KW-1003">Cell membrane</keyword>
<dbReference type="OrthoDB" id="5291895at2"/>
<evidence type="ECO:0000313" key="9">
    <source>
        <dbReference type="Proteomes" id="UP000054877"/>
    </source>
</evidence>
<evidence type="ECO:0000256" key="6">
    <source>
        <dbReference type="SAM" id="Phobius"/>
    </source>
</evidence>
<feature type="transmembrane region" description="Helical" evidence="6">
    <location>
        <begin position="301"/>
        <end position="321"/>
    </location>
</feature>
<keyword evidence="5 6" id="KW-0472">Membrane</keyword>
<dbReference type="InterPro" id="IPR050189">
    <property type="entry name" value="MFS_Efflux_Transporters"/>
</dbReference>
<protein>
    <submittedName>
        <fullName evidence="8">Major facilitator family transporter</fullName>
    </submittedName>
</protein>
<dbReference type="InterPro" id="IPR036259">
    <property type="entry name" value="MFS_trans_sf"/>
</dbReference>
<evidence type="ECO:0000256" key="4">
    <source>
        <dbReference type="ARBA" id="ARBA00022989"/>
    </source>
</evidence>
<feature type="transmembrane region" description="Helical" evidence="6">
    <location>
        <begin position="106"/>
        <end position="123"/>
    </location>
</feature>